<dbReference type="Proteomes" id="UP000002514">
    <property type="component" value="Chromosome"/>
</dbReference>
<sequence length="53" mass="6213">MNALSEKYSLTDHLMVYMMKRFDNITVSHTESAFAFMCADDFLPQYPVVSRME</sequence>
<protein>
    <submittedName>
        <fullName evidence="1">Photorhabdus luminescens subsp. laumondii TTO1 complete genome segment 2/17</fullName>
    </submittedName>
</protein>
<accession>Q7N8W4</accession>
<dbReference type="EMBL" id="BX571860">
    <property type="protein sequence ID" value="CAE12896.1"/>
    <property type="molecule type" value="Genomic_DNA"/>
</dbReference>
<keyword evidence="2" id="KW-1185">Reference proteome</keyword>
<organism evidence="1 2">
    <name type="scientific">Photorhabdus laumondii subsp. laumondii (strain DSM 15139 / CIP 105565 / TT01)</name>
    <name type="common">Photorhabdus luminescens subsp. laumondii</name>
    <dbReference type="NCBI Taxonomy" id="243265"/>
    <lineage>
        <taxon>Bacteria</taxon>
        <taxon>Pseudomonadati</taxon>
        <taxon>Pseudomonadota</taxon>
        <taxon>Gammaproteobacteria</taxon>
        <taxon>Enterobacterales</taxon>
        <taxon>Morganellaceae</taxon>
        <taxon>Photorhabdus</taxon>
    </lineage>
</organism>
<proteinExistence type="predicted"/>
<dbReference type="KEGG" id="plu:plu0601"/>
<gene>
    <name evidence="1" type="ordered locus">plu0601</name>
</gene>
<evidence type="ECO:0000313" key="1">
    <source>
        <dbReference type="EMBL" id="CAE12896.1"/>
    </source>
</evidence>
<reference evidence="2" key="1">
    <citation type="journal article" date="2003" name="Nat. Biotechnol.">
        <title>The genome sequence of the entomopathogenic bacterium Photorhabdus luminescens.</title>
        <authorList>
            <person name="Duchaud E."/>
            <person name="Rusniok C."/>
            <person name="Frangeul L."/>
            <person name="Buchrieser C."/>
            <person name="Givaudan A."/>
            <person name="Taourit S."/>
            <person name="Bocs S."/>
            <person name="Boursaux-Eude C."/>
            <person name="Chandler M."/>
            <person name="Charles J.-F."/>
            <person name="Dassa E."/>
            <person name="Derose R."/>
            <person name="Derzelle S."/>
            <person name="Freyssinet G."/>
            <person name="Gaudriault S."/>
            <person name="Medigue C."/>
            <person name="Lanois A."/>
            <person name="Powell K."/>
            <person name="Siguier P."/>
            <person name="Vincent R."/>
            <person name="Wingate V."/>
            <person name="Zouine M."/>
            <person name="Glaser P."/>
            <person name="Boemare N."/>
            <person name="Danchin A."/>
            <person name="Kunst F."/>
        </authorList>
    </citation>
    <scope>NUCLEOTIDE SEQUENCE [LARGE SCALE GENOMIC DNA]</scope>
    <source>
        <strain evidence="2">DSM 15139 / CIP 105565 / TT01</strain>
    </source>
</reference>
<dbReference type="AlphaFoldDB" id="Q7N8W4"/>
<name>Q7N8W4_PHOLL</name>
<dbReference type="HOGENOM" id="CLU_3064572_0_0_6"/>
<evidence type="ECO:0000313" key="2">
    <source>
        <dbReference type="Proteomes" id="UP000002514"/>
    </source>
</evidence>